<feature type="transmembrane region" description="Helical" evidence="6">
    <location>
        <begin position="233"/>
        <end position="250"/>
    </location>
</feature>
<feature type="transmembrane region" description="Helical" evidence="6">
    <location>
        <begin position="138"/>
        <end position="162"/>
    </location>
</feature>
<dbReference type="InterPro" id="IPR051598">
    <property type="entry name" value="TSUP/Inactive_protease-like"/>
</dbReference>
<evidence type="ECO:0000256" key="3">
    <source>
        <dbReference type="ARBA" id="ARBA00022692"/>
    </source>
</evidence>
<protein>
    <recommendedName>
        <fullName evidence="6">Probable membrane transporter protein</fullName>
    </recommendedName>
</protein>
<dbReference type="RefSeq" id="WP_236336367.1">
    <property type="nucleotide sequence ID" value="NZ_JAKIJS010000001.1"/>
</dbReference>
<keyword evidence="4 6" id="KW-1133">Transmembrane helix</keyword>
<evidence type="ECO:0000256" key="2">
    <source>
        <dbReference type="ARBA" id="ARBA00009142"/>
    </source>
</evidence>
<evidence type="ECO:0000313" key="8">
    <source>
        <dbReference type="Proteomes" id="UP001649381"/>
    </source>
</evidence>
<feature type="transmembrane region" description="Helical" evidence="6">
    <location>
        <begin position="6"/>
        <end position="27"/>
    </location>
</feature>
<comment type="subcellular location">
    <subcellularLocation>
        <location evidence="6">Cell membrane</location>
        <topology evidence="6">Multi-pass membrane protein</topology>
    </subcellularLocation>
    <subcellularLocation>
        <location evidence="1">Membrane</location>
        <topology evidence="1">Multi-pass membrane protein</topology>
    </subcellularLocation>
</comment>
<dbReference type="PANTHER" id="PTHR43701:SF12">
    <property type="entry name" value="MEMBRANE TRANSPORTER PROTEIN YTNM-RELATED"/>
    <property type="match status" value="1"/>
</dbReference>
<accession>A0ABS9H187</accession>
<evidence type="ECO:0000256" key="4">
    <source>
        <dbReference type="ARBA" id="ARBA00022989"/>
    </source>
</evidence>
<organism evidence="7 8">
    <name type="scientific">Pseudalkalibacillus berkeleyi</name>
    <dbReference type="NCBI Taxonomy" id="1069813"/>
    <lineage>
        <taxon>Bacteria</taxon>
        <taxon>Bacillati</taxon>
        <taxon>Bacillota</taxon>
        <taxon>Bacilli</taxon>
        <taxon>Bacillales</taxon>
        <taxon>Fictibacillaceae</taxon>
        <taxon>Pseudalkalibacillus</taxon>
    </lineage>
</organism>
<gene>
    <name evidence="7" type="ORF">L2716_13340</name>
</gene>
<keyword evidence="5 6" id="KW-0472">Membrane</keyword>
<feature type="transmembrane region" description="Helical" evidence="6">
    <location>
        <begin position="174"/>
        <end position="195"/>
    </location>
</feature>
<dbReference type="Proteomes" id="UP001649381">
    <property type="component" value="Unassembled WGS sequence"/>
</dbReference>
<proteinExistence type="inferred from homology"/>
<evidence type="ECO:0000256" key="1">
    <source>
        <dbReference type="ARBA" id="ARBA00004141"/>
    </source>
</evidence>
<feature type="transmembrane region" description="Helical" evidence="6">
    <location>
        <begin position="67"/>
        <end position="89"/>
    </location>
</feature>
<evidence type="ECO:0000256" key="5">
    <source>
        <dbReference type="ARBA" id="ARBA00023136"/>
    </source>
</evidence>
<comment type="similarity">
    <text evidence="2 6">Belongs to the 4-toluene sulfonate uptake permease (TSUP) (TC 2.A.102) family.</text>
</comment>
<dbReference type="PANTHER" id="PTHR43701">
    <property type="entry name" value="MEMBRANE TRANSPORTER PROTEIN MJ0441-RELATED"/>
    <property type="match status" value="1"/>
</dbReference>
<feature type="transmembrane region" description="Helical" evidence="6">
    <location>
        <begin position="201"/>
        <end position="221"/>
    </location>
</feature>
<evidence type="ECO:0000256" key="6">
    <source>
        <dbReference type="RuleBase" id="RU363041"/>
    </source>
</evidence>
<dbReference type="EMBL" id="JAKIJS010000001">
    <property type="protein sequence ID" value="MCF6138714.1"/>
    <property type="molecule type" value="Genomic_DNA"/>
</dbReference>
<dbReference type="InterPro" id="IPR002781">
    <property type="entry name" value="TM_pro_TauE-like"/>
</dbReference>
<comment type="caution">
    <text evidence="7">The sequence shown here is derived from an EMBL/GenBank/DDBJ whole genome shotgun (WGS) entry which is preliminary data.</text>
</comment>
<name>A0ABS9H187_9BACL</name>
<keyword evidence="3 6" id="KW-0812">Transmembrane</keyword>
<feature type="transmembrane region" description="Helical" evidence="6">
    <location>
        <begin position="39"/>
        <end position="61"/>
    </location>
</feature>
<sequence length="290" mass="31304">MELLFILLGFAVGILSGYFGIGGGFILTPVLMLMGFAPVVAITTSLMYAIGSSLSGVWAHYKMNNVIWKTALILGVSGVAATQLAKPFVLWLDRNGFDETIIPIIYAVIIGYFAYSLLKKTNKKKVSQKGNPGIIKIVIIGFIGGLMSATLGVGGGFVMVPLMISLMGFEPRKAVGTSLVSVMMIVTAGFISYSVSIDIDYVLGLLLIAGALFGSQLGAKLTSLYTDTQIKKYFGLLYITTLVGILFELFNFDIAGMIVLALYVVLLLGKFIVDFIQRKQNPSILKHQDQ</sequence>
<evidence type="ECO:0000313" key="7">
    <source>
        <dbReference type="EMBL" id="MCF6138714.1"/>
    </source>
</evidence>
<keyword evidence="8" id="KW-1185">Reference proteome</keyword>
<keyword evidence="6" id="KW-1003">Cell membrane</keyword>
<dbReference type="Pfam" id="PF01925">
    <property type="entry name" value="TauE"/>
    <property type="match status" value="1"/>
</dbReference>
<feature type="transmembrane region" description="Helical" evidence="6">
    <location>
        <begin position="101"/>
        <end position="118"/>
    </location>
</feature>
<reference evidence="7 8" key="1">
    <citation type="submission" date="2022-01" db="EMBL/GenBank/DDBJ databases">
        <title>Alkalihalobacillus sp. EGI L200015, a novel bacterium isolated from a salt lake sediment.</title>
        <authorList>
            <person name="Gao L."/>
            <person name="Fang B.-Z."/>
            <person name="Li W.-J."/>
        </authorList>
    </citation>
    <scope>NUCLEOTIDE SEQUENCE [LARGE SCALE GENOMIC DNA]</scope>
    <source>
        <strain evidence="7 8">KCTC 12718</strain>
    </source>
</reference>